<reference evidence="6 7" key="1">
    <citation type="submission" date="2018-08" db="EMBL/GenBank/DDBJ databases">
        <title>A genome reference for cultivated species of the human gut microbiota.</title>
        <authorList>
            <person name="Zou Y."/>
            <person name="Xue W."/>
            <person name="Luo G."/>
        </authorList>
    </citation>
    <scope>NUCLEOTIDE SEQUENCE [LARGE SCALE GENOMIC DNA]</scope>
    <source>
        <strain evidence="6 7">OM03-6</strain>
    </source>
</reference>
<evidence type="ECO:0000256" key="2">
    <source>
        <dbReference type="ARBA" id="ARBA00022679"/>
    </source>
</evidence>
<keyword evidence="3" id="KW-0418">Kinase</keyword>
<comment type="similarity">
    <text evidence="1">Belongs to the FGGY kinase family.</text>
</comment>
<keyword evidence="2" id="KW-0808">Transferase</keyword>
<dbReference type="CDD" id="cd07773">
    <property type="entry name" value="ASKHA_NBD_FGGY_FK"/>
    <property type="match status" value="1"/>
</dbReference>
<organism evidence="6 7">
    <name type="scientific">Blautia obeum</name>
    <dbReference type="NCBI Taxonomy" id="40520"/>
    <lineage>
        <taxon>Bacteria</taxon>
        <taxon>Bacillati</taxon>
        <taxon>Bacillota</taxon>
        <taxon>Clostridia</taxon>
        <taxon>Lachnospirales</taxon>
        <taxon>Lachnospiraceae</taxon>
        <taxon>Blautia</taxon>
    </lineage>
</organism>
<protein>
    <recommendedName>
        <fullName evidence="8">Xylulokinase</fullName>
    </recommendedName>
</protein>
<name>A0A3E5EDN7_9FIRM</name>
<dbReference type="InterPro" id="IPR050406">
    <property type="entry name" value="FGGY_Carb_Kinase"/>
</dbReference>
<dbReference type="PANTHER" id="PTHR43095">
    <property type="entry name" value="SUGAR KINASE"/>
    <property type="match status" value="1"/>
</dbReference>
<dbReference type="PIRSF" id="PIRSF000538">
    <property type="entry name" value="GlpK"/>
    <property type="match status" value="1"/>
</dbReference>
<comment type="caution">
    <text evidence="6">The sequence shown here is derived from an EMBL/GenBank/DDBJ whole genome shotgun (WGS) entry which is preliminary data.</text>
</comment>
<accession>A0A3E5EDN7</accession>
<dbReference type="Gene3D" id="3.30.420.40">
    <property type="match status" value="2"/>
</dbReference>
<dbReference type="Pfam" id="PF00370">
    <property type="entry name" value="FGGY_N"/>
    <property type="match status" value="1"/>
</dbReference>
<dbReference type="GO" id="GO:0016301">
    <property type="term" value="F:kinase activity"/>
    <property type="evidence" value="ECO:0007669"/>
    <property type="project" value="UniProtKB-KW"/>
</dbReference>
<dbReference type="PANTHER" id="PTHR43095:SF2">
    <property type="entry name" value="GLUCONOKINASE"/>
    <property type="match status" value="1"/>
</dbReference>
<dbReference type="InterPro" id="IPR043129">
    <property type="entry name" value="ATPase_NBD"/>
</dbReference>
<sequence>MKKTAGYIGLDVGSSGCKAAVLDQKGNILTEKRREYSFEYPAKGRVELNPVTVWNCVKEVLADIAQENCDCKLRMIAVSSIGESMVMVDEADNVLYNGIMYLDERGPETVRQVDECIGTDEMHRITGLPPRMFYSLNRLLWMQKHEPQILEKTAHYFLFEDYITFMLSGQKMVSQSTASKTWMMDVKKLEWSEKIGNTFHVPLERFSKIVQIGTIVGNIRPELAKETGLPETVKVVVGCHDQCAATLGAGCTTGGDVAAGEGSTESLNLVVDQDRLTDDFWNLDVCLEPYIVPGTYMVPVGQHTHGTSLRWFASQFAKDLKSVQTSSKSVYDMLNEICAEDAGEVFFLPYLTRANLMDAENRSLGVFLGMEVGTTREILYRALLEGLSFETRFCLEIMKSSNLPVERLVAAGGCSKSDLFMQLKADILGCDVSILKNTDAGISALAMICAVADGVYSSYKEAAEQFISISKKHYTRDEQHAVYDEKYKKYKMIRETMKQLYTQI</sequence>
<feature type="domain" description="Carbohydrate kinase FGGY C-terminal" evidence="5">
    <location>
        <begin position="291"/>
        <end position="452"/>
    </location>
</feature>
<dbReference type="Pfam" id="PF02782">
    <property type="entry name" value="FGGY_C"/>
    <property type="match status" value="1"/>
</dbReference>
<dbReference type="InterPro" id="IPR000577">
    <property type="entry name" value="Carb_kinase_FGGY"/>
</dbReference>
<dbReference type="Proteomes" id="UP000261105">
    <property type="component" value="Unassembled WGS sequence"/>
</dbReference>
<evidence type="ECO:0000313" key="7">
    <source>
        <dbReference type="Proteomes" id="UP000261105"/>
    </source>
</evidence>
<evidence type="ECO:0000256" key="1">
    <source>
        <dbReference type="ARBA" id="ARBA00009156"/>
    </source>
</evidence>
<evidence type="ECO:0008006" key="8">
    <source>
        <dbReference type="Google" id="ProtNLM"/>
    </source>
</evidence>
<dbReference type="InterPro" id="IPR018485">
    <property type="entry name" value="FGGY_C"/>
</dbReference>
<evidence type="ECO:0000259" key="4">
    <source>
        <dbReference type="Pfam" id="PF00370"/>
    </source>
</evidence>
<evidence type="ECO:0000256" key="3">
    <source>
        <dbReference type="ARBA" id="ARBA00022777"/>
    </source>
</evidence>
<evidence type="ECO:0000259" key="5">
    <source>
        <dbReference type="Pfam" id="PF02782"/>
    </source>
</evidence>
<feature type="domain" description="Carbohydrate kinase FGGY N-terminal" evidence="4">
    <location>
        <begin position="7"/>
        <end position="248"/>
    </location>
</feature>
<proteinExistence type="inferred from homology"/>
<dbReference type="AlphaFoldDB" id="A0A3E5EDN7"/>
<evidence type="ECO:0000313" key="6">
    <source>
        <dbReference type="EMBL" id="RGN87075.1"/>
    </source>
</evidence>
<dbReference type="InterPro" id="IPR018484">
    <property type="entry name" value="FGGY_N"/>
</dbReference>
<dbReference type="SUPFAM" id="SSF53067">
    <property type="entry name" value="Actin-like ATPase domain"/>
    <property type="match status" value="2"/>
</dbReference>
<gene>
    <name evidence="6" type="ORF">DXB38_11000</name>
</gene>
<dbReference type="EMBL" id="QSUZ01000014">
    <property type="protein sequence ID" value="RGN87075.1"/>
    <property type="molecule type" value="Genomic_DNA"/>
</dbReference>
<dbReference type="GO" id="GO:0005975">
    <property type="term" value="P:carbohydrate metabolic process"/>
    <property type="evidence" value="ECO:0007669"/>
    <property type="project" value="InterPro"/>
</dbReference>